<evidence type="ECO:0000313" key="2">
    <source>
        <dbReference type="EMBL" id="KAL1560613.1"/>
    </source>
</evidence>
<dbReference type="InterPro" id="IPR008271">
    <property type="entry name" value="Ser/Thr_kinase_AS"/>
</dbReference>
<evidence type="ECO:0000313" key="3">
    <source>
        <dbReference type="Proteomes" id="UP001567538"/>
    </source>
</evidence>
<dbReference type="InterPro" id="IPR050167">
    <property type="entry name" value="Ser_Thr_protein_kinase"/>
</dbReference>
<sequence length="223" mass="25825">MEDFCNEISILRCDLWFFLFQSPNVILFLGACMKPPWLSLITEYMEMGPLYYLIHLSGQKNKLSWRRRIKMLRDICRGLMCIHRMKIIHHDLKSANCLVSKHWTVKICDFGLSRIMMDAPIKSSSAGTPEWMAPEVIRNEPLTEKCDISSLGVIIWELYTLNRPWDGMPPERVVHVVANKGLRLEMPQGPVGRLIADCWAEEPHARPSCEEIMARLLDCELQP</sequence>
<dbReference type="EC" id="2.7.11.25" evidence="2"/>
<dbReference type="PROSITE" id="PS50011">
    <property type="entry name" value="PROTEIN_KINASE_DOM"/>
    <property type="match status" value="1"/>
</dbReference>
<dbReference type="PANTHER" id="PTHR23257">
    <property type="entry name" value="SERINE-THREONINE PROTEIN KINASE"/>
    <property type="match status" value="1"/>
</dbReference>
<dbReference type="PANTHER" id="PTHR23257:SF821">
    <property type="entry name" value="ATP BINDING PROTEIN"/>
    <property type="match status" value="1"/>
</dbReference>
<dbReference type="PROSITE" id="PS00108">
    <property type="entry name" value="PROTEIN_KINASE_ST"/>
    <property type="match status" value="1"/>
</dbReference>
<proteinExistence type="predicted"/>
<keyword evidence="2" id="KW-0418">Kinase</keyword>
<dbReference type="InterPro" id="IPR011009">
    <property type="entry name" value="Kinase-like_dom_sf"/>
</dbReference>
<accession>A0ABD1HYG2</accession>
<dbReference type="CDD" id="cd13999">
    <property type="entry name" value="STKc_MAP3K-like"/>
    <property type="match status" value="1"/>
</dbReference>
<dbReference type="SUPFAM" id="SSF56112">
    <property type="entry name" value="Protein kinase-like (PK-like)"/>
    <property type="match status" value="1"/>
</dbReference>
<dbReference type="EMBL" id="JBEAFC010000004">
    <property type="protein sequence ID" value="KAL1560613.1"/>
    <property type="molecule type" value="Genomic_DNA"/>
</dbReference>
<organism evidence="2 3">
    <name type="scientific">Salvia divinorum</name>
    <name type="common">Maria pastora</name>
    <name type="synonym">Diviner's sage</name>
    <dbReference type="NCBI Taxonomy" id="28513"/>
    <lineage>
        <taxon>Eukaryota</taxon>
        <taxon>Viridiplantae</taxon>
        <taxon>Streptophyta</taxon>
        <taxon>Embryophyta</taxon>
        <taxon>Tracheophyta</taxon>
        <taxon>Spermatophyta</taxon>
        <taxon>Magnoliopsida</taxon>
        <taxon>eudicotyledons</taxon>
        <taxon>Gunneridae</taxon>
        <taxon>Pentapetalae</taxon>
        <taxon>asterids</taxon>
        <taxon>lamiids</taxon>
        <taxon>Lamiales</taxon>
        <taxon>Lamiaceae</taxon>
        <taxon>Nepetoideae</taxon>
        <taxon>Mentheae</taxon>
        <taxon>Salviinae</taxon>
        <taxon>Salvia</taxon>
        <taxon>Salvia subgen. Calosphace</taxon>
    </lineage>
</organism>
<dbReference type="InterPro" id="IPR001245">
    <property type="entry name" value="Ser-Thr/Tyr_kinase_cat_dom"/>
</dbReference>
<dbReference type="Pfam" id="PF07714">
    <property type="entry name" value="PK_Tyr_Ser-Thr"/>
    <property type="match status" value="1"/>
</dbReference>
<dbReference type="GO" id="GO:0004709">
    <property type="term" value="F:MAP kinase kinase kinase activity"/>
    <property type="evidence" value="ECO:0007669"/>
    <property type="project" value="UniProtKB-EC"/>
</dbReference>
<dbReference type="PIRSF" id="PIRSF000654">
    <property type="entry name" value="Integrin-linked_kinase"/>
    <property type="match status" value="1"/>
</dbReference>
<name>A0ABD1HYG2_SALDI</name>
<dbReference type="Proteomes" id="UP001567538">
    <property type="component" value="Unassembled WGS sequence"/>
</dbReference>
<feature type="domain" description="Protein kinase" evidence="1">
    <location>
        <begin position="1"/>
        <end position="223"/>
    </location>
</feature>
<keyword evidence="3" id="KW-1185">Reference proteome</keyword>
<evidence type="ECO:0000259" key="1">
    <source>
        <dbReference type="PROSITE" id="PS50011"/>
    </source>
</evidence>
<gene>
    <name evidence="2" type="ORF">AAHA92_10805</name>
</gene>
<dbReference type="Gene3D" id="1.10.510.10">
    <property type="entry name" value="Transferase(Phosphotransferase) domain 1"/>
    <property type="match status" value="1"/>
</dbReference>
<comment type="caution">
    <text evidence="2">The sequence shown here is derived from an EMBL/GenBank/DDBJ whole genome shotgun (WGS) entry which is preliminary data.</text>
</comment>
<reference evidence="2 3" key="1">
    <citation type="submission" date="2024-06" db="EMBL/GenBank/DDBJ databases">
        <title>A chromosome level genome sequence of Diviner's sage (Salvia divinorum).</title>
        <authorList>
            <person name="Ford S.A."/>
            <person name="Ro D.-K."/>
            <person name="Ness R.W."/>
            <person name="Phillips M.A."/>
        </authorList>
    </citation>
    <scope>NUCLEOTIDE SEQUENCE [LARGE SCALE GENOMIC DNA]</scope>
    <source>
        <strain evidence="2">SAF-2024a</strain>
        <tissue evidence="2">Leaf</tissue>
    </source>
</reference>
<protein>
    <submittedName>
        <fullName evidence="2">Mitogen-activated protein kinase kinase kinase</fullName>
        <ecNumber evidence="2">2.7.11.25</ecNumber>
    </submittedName>
</protein>
<keyword evidence="2" id="KW-0808">Transferase</keyword>
<dbReference type="InterPro" id="IPR000719">
    <property type="entry name" value="Prot_kinase_dom"/>
</dbReference>
<dbReference type="SMART" id="SM00220">
    <property type="entry name" value="S_TKc"/>
    <property type="match status" value="1"/>
</dbReference>
<dbReference type="AlphaFoldDB" id="A0ABD1HYG2"/>